<keyword evidence="3" id="KW-0378">Hydrolase</keyword>
<keyword evidence="7" id="KW-1133">Transmembrane helix</keyword>
<proteinExistence type="inferred from homology"/>
<dbReference type="Gene3D" id="3.40.710.10">
    <property type="entry name" value="DD-peptidase/beta-lactamase superfamily"/>
    <property type="match status" value="1"/>
</dbReference>
<dbReference type="GO" id="GO:0009252">
    <property type="term" value="P:peptidoglycan biosynthetic process"/>
    <property type="evidence" value="ECO:0007669"/>
    <property type="project" value="UniProtKB-KW"/>
</dbReference>
<keyword evidence="4" id="KW-0133">Cell shape</keyword>
<dbReference type="EMBL" id="VSSQ01010979">
    <property type="protein sequence ID" value="MPM45692.1"/>
    <property type="molecule type" value="Genomic_DNA"/>
</dbReference>
<organism evidence="9">
    <name type="scientific">bioreactor metagenome</name>
    <dbReference type="NCBI Taxonomy" id="1076179"/>
    <lineage>
        <taxon>unclassified sequences</taxon>
        <taxon>metagenomes</taxon>
        <taxon>ecological metagenomes</taxon>
    </lineage>
</organism>
<dbReference type="GO" id="GO:0071555">
    <property type="term" value="P:cell wall organization"/>
    <property type="evidence" value="ECO:0007669"/>
    <property type="project" value="UniProtKB-KW"/>
</dbReference>
<evidence type="ECO:0000256" key="5">
    <source>
        <dbReference type="ARBA" id="ARBA00022984"/>
    </source>
</evidence>
<keyword evidence="7" id="KW-0812">Transmembrane</keyword>
<evidence type="ECO:0000256" key="3">
    <source>
        <dbReference type="ARBA" id="ARBA00022801"/>
    </source>
</evidence>
<dbReference type="GO" id="GO:0008360">
    <property type="term" value="P:regulation of cell shape"/>
    <property type="evidence" value="ECO:0007669"/>
    <property type="project" value="UniProtKB-KW"/>
</dbReference>
<dbReference type="InterPro" id="IPR018044">
    <property type="entry name" value="Peptidase_S11"/>
</dbReference>
<name>A0A644ZY04_9ZZZZ</name>
<evidence type="ECO:0000256" key="2">
    <source>
        <dbReference type="ARBA" id="ARBA00022729"/>
    </source>
</evidence>
<evidence type="ECO:0000259" key="8">
    <source>
        <dbReference type="Pfam" id="PF00768"/>
    </source>
</evidence>
<keyword evidence="6" id="KW-0961">Cell wall biogenesis/degradation</keyword>
<gene>
    <name evidence="9" type="ORF">SDC9_92382</name>
</gene>
<comment type="similarity">
    <text evidence="1">Belongs to the peptidase S11 family.</text>
</comment>
<evidence type="ECO:0000313" key="9">
    <source>
        <dbReference type="EMBL" id="MPM45692.1"/>
    </source>
</evidence>
<dbReference type="PANTHER" id="PTHR21581">
    <property type="entry name" value="D-ALANYL-D-ALANINE CARBOXYPEPTIDASE"/>
    <property type="match status" value="1"/>
</dbReference>
<dbReference type="GO" id="GO:0006508">
    <property type="term" value="P:proteolysis"/>
    <property type="evidence" value="ECO:0007669"/>
    <property type="project" value="InterPro"/>
</dbReference>
<evidence type="ECO:0000256" key="6">
    <source>
        <dbReference type="ARBA" id="ARBA00023316"/>
    </source>
</evidence>
<evidence type="ECO:0000256" key="4">
    <source>
        <dbReference type="ARBA" id="ARBA00022960"/>
    </source>
</evidence>
<comment type="caution">
    <text evidence="9">The sequence shown here is derived from an EMBL/GenBank/DDBJ whole genome shotgun (WGS) entry which is preliminary data.</text>
</comment>
<evidence type="ECO:0000256" key="1">
    <source>
        <dbReference type="ARBA" id="ARBA00007164"/>
    </source>
</evidence>
<dbReference type="SUPFAM" id="SSF56601">
    <property type="entry name" value="beta-lactamase/transpeptidase-like"/>
    <property type="match status" value="1"/>
</dbReference>
<dbReference type="GO" id="GO:0009002">
    <property type="term" value="F:serine-type D-Ala-D-Ala carboxypeptidase activity"/>
    <property type="evidence" value="ECO:0007669"/>
    <property type="project" value="InterPro"/>
</dbReference>
<dbReference type="AlphaFoldDB" id="A0A644ZY04"/>
<dbReference type="InterPro" id="IPR012338">
    <property type="entry name" value="Beta-lactam/transpept-like"/>
</dbReference>
<reference evidence="9" key="1">
    <citation type="submission" date="2019-08" db="EMBL/GenBank/DDBJ databases">
        <authorList>
            <person name="Kucharzyk K."/>
            <person name="Murdoch R.W."/>
            <person name="Higgins S."/>
            <person name="Loffler F."/>
        </authorList>
    </citation>
    <scope>NUCLEOTIDE SEQUENCE</scope>
</reference>
<keyword evidence="2" id="KW-0732">Signal</keyword>
<feature type="domain" description="Peptidase S11 D-alanyl-D-alanine carboxypeptidase A N-terminal" evidence="8">
    <location>
        <begin position="26"/>
        <end position="263"/>
    </location>
</feature>
<accession>A0A644ZY04</accession>
<keyword evidence="7" id="KW-0472">Membrane</keyword>
<dbReference type="PRINTS" id="PR00725">
    <property type="entry name" value="DADACBPTASE1"/>
</dbReference>
<dbReference type="PANTHER" id="PTHR21581:SF6">
    <property type="entry name" value="TRAFFICKING PROTEIN PARTICLE COMPLEX SUBUNIT 12"/>
    <property type="match status" value="1"/>
</dbReference>
<dbReference type="Pfam" id="PF00768">
    <property type="entry name" value="Peptidase_S11"/>
    <property type="match status" value="1"/>
</dbReference>
<keyword evidence="5" id="KW-0573">Peptidoglycan synthesis</keyword>
<protein>
    <recommendedName>
        <fullName evidence="8">Peptidase S11 D-alanyl-D-alanine carboxypeptidase A N-terminal domain-containing protein</fullName>
    </recommendedName>
</protein>
<feature type="transmembrane region" description="Helical" evidence="7">
    <location>
        <begin position="421"/>
        <end position="445"/>
    </location>
</feature>
<dbReference type="InterPro" id="IPR001967">
    <property type="entry name" value="Peptidase_S11_N"/>
</dbReference>
<sequence length="449" mass="48285">MHRLFSLLLAGLMILPASAKVSNDPPDVNIIAPYYIVVDATDPSIVYYERDPDEQCIPASTMKIMTCILVLENVKDLDETVEVTRQAATMKETNSLMHVVAGETLTVRQLLYGLMLHSGNDAALLLANYVSGSVEAFSELANAKAAEIGMTHSHFLNASGAFRGGQYSTARDMALLMVYALKNEMFRTLISTARYTIEANDVRKEPMELVNSNRLISDDPTSECFSPLCIGGKTGSTARGGDCLVSVGELDGARVIAVLIGADDTNHRDANKRMPNVFKNAKYLLEYTLNNDYVPVSPSSLGFAYSNDVTPTGGTASFPVSAQFDESAVCRLPKAMAEDLEKDTTKMQVTTELNDDLASAKAGDTVGTITCTFEGRALFTGNLVADTDAVATPAPTMEPVEVTPEPDAENTVAGHTGGVNFGVYIFGGLSAILAITLIAQIVLYFKKRR</sequence>
<evidence type="ECO:0000256" key="7">
    <source>
        <dbReference type="SAM" id="Phobius"/>
    </source>
</evidence>